<name>A0A841UKD7_MICAE</name>
<dbReference type="AlphaFoldDB" id="A0A841UKD7"/>
<proteinExistence type="predicted"/>
<accession>A0A841UKD7</accession>
<evidence type="ECO:0000313" key="1">
    <source>
        <dbReference type="EMBL" id="MBC1191431.1"/>
    </source>
</evidence>
<dbReference type="EMBL" id="JACEGB010000205">
    <property type="protein sequence ID" value="MBC1191431.1"/>
    <property type="molecule type" value="Genomic_DNA"/>
</dbReference>
<reference evidence="1 2" key="1">
    <citation type="submission" date="2020-07" db="EMBL/GenBank/DDBJ databases">
        <title>Genomes of two Microcystis aeruginosa (Cyanobacteria) strains from Florida (USA) with disparate toxicogenic potential.</title>
        <authorList>
            <person name="Lefler F.W."/>
            <person name="Barbosa M."/>
            <person name="Berthold D.E."/>
            <person name="Laughinghouse H.D. IV."/>
        </authorList>
    </citation>
    <scope>NUCLEOTIDE SEQUENCE [LARGE SCALE GENOMIC DNA]</scope>
    <source>
        <strain evidence="1 2">BLCCF108</strain>
    </source>
</reference>
<organism evidence="1 2">
    <name type="scientific">Microcystis aeruginosa BLCC-F108</name>
    <dbReference type="NCBI Taxonomy" id="2755317"/>
    <lineage>
        <taxon>Bacteria</taxon>
        <taxon>Bacillati</taxon>
        <taxon>Cyanobacteriota</taxon>
        <taxon>Cyanophyceae</taxon>
        <taxon>Oscillatoriophycideae</taxon>
        <taxon>Chroococcales</taxon>
        <taxon>Microcystaceae</taxon>
        <taxon>Microcystis</taxon>
    </lineage>
</organism>
<dbReference type="Proteomes" id="UP000551499">
    <property type="component" value="Unassembled WGS sequence"/>
</dbReference>
<dbReference type="RefSeq" id="WP_004161781.1">
    <property type="nucleotide sequence ID" value="NZ_JACEGB010000205.1"/>
</dbReference>
<gene>
    <name evidence="1" type="ORF">H0902_11635</name>
</gene>
<evidence type="ECO:0000313" key="2">
    <source>
        <dbReference type="Proteomes" id="UP000551499"/>
    </source>
</evidence>
<protein>
    <submittedName>
        <fullName evidence="1">Uncharacterized protein</fullName>
    </submittedName>
</protein>
<comment type="caution">
    <text evidence="1">The sequence shown here is derived from an EMBL/GenBank/DDBJ whole genome shotgun (WGS) entry which is preliminary data.</text>
</comment>
<sequence length="57" mass="6402">MEQSCVHKQELLRVLDAAQVPLHTKGAESDIREYVTRRLVGEPAMTMAVEIGIPLRD</sequence>